<organism evidence="6 7">
    <name type="scientific">Streptococcus sciuri</name>
    <dbReference type="NCBI Taxonomy" id="2973939"/>
    <lineage>
        <taxon>Bacteria</taxon>
        <taxon>Bacillati</taxon>
        <taxon>Bacillota</taxon>
        <taxon>Bacilli</taxon>
        <taxon>Lactobacillales</taxon>
        <taxon>Streptococcaceae</taxon>
        <taxon>Streptococcus</taxon>
    </lineage>
</organism>
<name>A0ABT2F7L2_9STRE</name>
<gene>
    <name evidence="6" type="ORF">NXS10_05460</name>
</gene>
<dbReference type="RefSeq" id="WP_259138541.1">
    <property type="nucleotide sequence ID" value="NZ_JANUXX010000005.1"/>
</dbReference>
<dbReference type="Gene3D" id="1.10.30.50">
    <property type="match status" value="1"/>
</dbReference>
<evidence type="ECO:0000313" key="6">
    <source>
        <dbReference type="EMBL" id="MCS4488404.1"/>
    </source>
</evidence>
<comment type="similarity">
    <text evidence="3">Belongs to the HNH nuclease family.</text>
</comment>
<protein>
    <recommendedName>
        <fullName evidence="4">Putative HNH nuclease YajD</fullName>
    </recommendedName>
</protein>
<keyword evidence="2" id="KW-0378">Hydrolase</keyword>
<evidence type="ECO:0000259" key="5">
    <source>
        <dbReference type="SMART" id="SM00507"/>
    </source>
</evidence>
<evidence type="ECO:0000256" key="1">
    <source>
        <dbReference type="ARBA" id="ARBA00022722"/>
    </source>
</evidence>
<feature type="domain" description="HNH nuclease" evidence="5">
    <location>
        <begin position="70"/>
        <end position="127"/>
    </location>
</feature>
<comment type="caution">
    <text evidence="6">The sequence shown here is derived from an EMBL/GenBank/DDBJ whole genome shotgun (WGS) entry which is preliminary data.</text>
</comment>
<dbReference type="CDD" id="cd00085">
    <property type="entry name" value="HNHc"/>
    <property type="match status" value="1"/>
</dbReference>
<dbReference type="InterPro" id="IPR002711">
    <property type="entry name" value="HNH"/>
</dbReference>
<evidence type="ECO:0000256" key="4">
    <source>
        <dbReference type="ARBA" id="ARBA00040194"/>
    </source>
</evidence>
<evidence type="ECO:0000256" key="3">
    <source>
        <dbReference type="ARBA" id="ARBA00038412"/>
    </source>
</evidence>
<reference evidence="6 7" key="1">
    <citation type="journal article" date="2023" name="Int. J. Syst. Evol. Microbiol.">
        <title>Streptococcus sciuri sp. nov., Staphylococcus marylandisciuri sp. nov. and Staphylococcus americanisciuri sp. nov., isolated from faeces of eastern grey squirrel (Sciurus carolinensis).</title>
        <authorList>
            <person name="Volokhov D.V."/>
            <person name="Zagorodnyaya T.A."/>
            <person name="Furtak V.A."/>
            <person name="Nattanmai G."/>
            <person name="Randall L."/>
            <person name="Jose S."/>
            <person name="Gao Y."/>
            <person name="Eisenberg T."/>
            <person name="Delmonte P."/>
            <person name="Blom J."/>
            <person name="Mitchell K.K."/>
        </authorList>
    </citation>
    <scope>NUCLEOTIDE SEQUENCE [LARGE SCALE GENOMIC DNA]</scope>
    <source>
        <strain evidence="6 7">SQ9-PEA</strain>
    </source>
</reference>
<evidence type="ECO:0000313" key="7">
    <source>
        <dbReference type="Proteomes" id="UP001206548"/>
    </source>
</evidence>
<dbReference type="SMART" id="SM00507">
    <property type="entry name" value="HNHc"/>
    <property type="match status" value="1"/>
</dbReference>
<proteinExistence type="inferred from homology"/>
<dbReference type="Pfam" id="PF01844">
    <property type="entry name" value="HNH"/>
    <property type="match status" value="1"/>
</dbReference>
<dbReference type="GO" id="GO:0004519">
    <property type="term" value="F:endonuclease activity"/>
    <property type="evidence" value="ECO:0007669"/>
    <property type="project" value="UniProtKB-KW"/>
</dbReference>
<keyword evidence="1" id="KW-0540">Nuclease</keyword>
<dbReference type="PANTHER" id="PTHR41286:SF1">
    <property type="entry name" value="HNH NUCLEASE YAJD-RELATED"/>
    <property type="match status" value="1"/>
</dbReference>
<dbReference type="PANTHER" id="PTHR41286">
    <property type="entry name" value="HNH NUCLEASE YAJD-RELATED"/>
    <property type="match status" value="1"/>
</dbReference>
<sequence>MPRVRRCQYDNCHALVELPLHYCSRHMQYEEKYKEQRERYSRKRYNKYQRNRKTEKKAQYQFYRTRQWVHLRQSVLDKQHYLCQYCLAQGKLTPNSKTVDHIIPIEVNHQLKADSTNLAVTCRTCHQLKTQWEQGYYGTGSANQATNAPQIRSIATIARIIQNKKDTPRL</sequence>
<accession>A0ABT2F7L2</accession>
<dbReference type="EMBL" id="JANUXX010000005">
    <property type="protein sequence ID" value="MCS4488404.1"/>
    <property type="molecule type" value="Genomic_DNA"/>
</dbReference>
<keyword evidence="7" id="KW-1185">Reference proteome</keyword>
<dbReference type="InterPro" id="IPR003615">
    <property type="entry name" value="HNH_nuc"/>
</dbReference>
<dbReference type="Proteomes" id="UP001206548">
    <property type="component" value="Unassembled WGS sequence"/>
</dbReference>
<evidence type="ECO:0000256" key="2">
    <source>
        <dbReference type="ARBA" id="ARBA00022801"/>
    </source>
</evidence>
<keyword evidence="6" id="KW-0255">Endonuclease</keyword>